<organism evidence="3 4">
    <name type="scientific">Arthrobacter wenxiniae</name>
    <dbReference type="NCBI Taxonomy" id="2713570"/>
    <lineage>
        <taxon>Bacteria</taxon>
        <taxon>Bacillati</taxon>
        <taxon>Actinomycetota</taxon>
        <taxon>Actinomycetes</taxon>
        <taxon>Micrococcales</taxon>
        <taxon>Micrococcaceae</taxon>
        <taxon>Arthrobacter</taxon>
    </lineage>
</organism>
<proteinExistence type="predicted"/>
<feature type="region of interest" description="Disordered" evidence="1">
    <location>
        <begin position="1"/>
        <end position="32"/>
    </location>
</feature>
<dbReference type="Pfam" id="PF08378">
    <property type="entry name" value="NERD"/>
    <property type="match status" value="1"/>
</dbReference>
<dbReference type="InterPro" id="IPR011528">
    <property type="entry name" value="NERD"/>
</dbReference>
<reference evidence="3 4" key="1">
    <citation type="submission" date="2020-02" db="EMBL/GenBank/DDBJ databases">
        <title>Genome sequence of strain AETb3-4.</title>
        <authorList>
            <person name="Gao J."/>
            <person name="Zhang X."/>
        </authorList>
    </citation>
    <scope>NUCLEOTIDE SEQUENCE [LARGE SCALE GENOMIC DNA]</scope>
    <source>
        <strain evidence="3 4">AETb3-4</strain>
    </source>
</reference>
<evidence type="ECO:0000313" key="4">
    <source>
        <dbReference type="Proteomes" id="UP000543556"/>
    </source>
</evidence>
<protein>
    <submittedName>
        <fullName evidence="3">NERD domain-containing protein</fullName>
    </submittedName>
</protein>
<comment type="caution">
    <text evidence="3">The sequence shown here is derived from an EMBL/GenBank/DDBJ whole genome shotgun (WGS) entry which is preliminary data.</text>
</comment>
<dbReference type="Proteomes" id="UP000543556">
    <property type="component" value="Unassembled WGS sequence"/>
</dbReference>
<gene>
    <name evidence="3" type="ORF">G6034_14415</name>
</gene>
<name>A0A7Y7IJ36_9MICC</name>
<dbReference type="PROSITE" id="PS50965">
    <property type="entry name" value="NERD"/>
    <property type="match status" value="1"/>
</dbReference>
<evidence type="ECO:0000313" key="3">
    <source>
        <dbReference type="EMBL" id="NVM96075.1"/>
    </source>
</evidence>
<evidence type="ECO:0000259" key="2">
    <source>
        <dbReference type="PROSITE" id="PS50965"/>
    </source>
</evidence>
<keyword evidence="4" id="KW-1185">Reference proteome</keyword>
<sequence length="124" mass="13270">MTAAPEVRPQPLAPKSEPAHEPATPTVLPWTDLTANRPGQLIENQDDASYRAGVAGEQRTAGVVAGLERSGFRVLHSVPLSPRKDIDHLVIGPTGVWAVNTKATTYEVTAKVDGAVYSVGYRQK</sequence>
<dbReference type="EMBL" id="JAAMFM010000024">
    <property type="protein sequence ID" value="NVM96075.1"/>
    <property type="molecule type" value="Genomic_DNA"/>
</dbReference>
<dbReference type="RefSeq" id="WP_218063936.1">
    <property type="nucleotide sequence ID" value="NZ_JAAMFM010000024.1"/>
</dbReference>
<dbReference type="AlphaFoldDB" id="A0A7Y7IJ36"/>
<evidence type="ECO:0000256" key="1">
    <source>
        <dbReference type="SAM" id="MobiDB-lite"/>
    </source>
</evidence>
<accession>A0A7Y7IJ36</accession>
<feature type="domain" description="NERD" evidence="2">
    <location>
        <begin position="52"/>
        <end position="124"/>
    </location>
</feature>